<accession>A0A0G0CNE8</accession>
<sequence>MKYVFTKHAKERMRLRKVSKDKVVDTIKNYESKALDDETENKIAFYKIWEKEQVLKVVTAQDRDKIRIITVHPISIKRLKNIKNLIEIK</sequence>
<comment type="caution">
    <text evidence="1">The sequence shown here is derived from an EMBL/GenBank/DDBJ whole genome shotgun (WGS) entry which is preliminary data.</text>
</comment>
<protein>
    <recommendedName>
        <fullName evidence="3">DUF4258 domain-containing protein</fullName>
    </recommendedName>
</protein>
<proteinExistence type="predicted"/>
<name>A0A0G0CNE8_9BACT</name>
<evidence type="ECO:0008006" key="3">
    <source>
        <dbReference type="Google" id="ProtNLM"/>
    </source>
</evidence>
<dbReference type="Pfam" id="PF14076">
    <property type="entry name" value="DUF4258"/>
    <property type="match status" value="1"/>
</dbReference>
<evidence type="ECO:0000313" key="1">
    <source>
        <dbReference type="EMBL" id="KKP52745.1"/>
    </source>
</evidence>
<reference evidence="1 2" key="1">
    <citation type="journal article" date="2015" name="Nature">
        <title>rRNA introns, odd ribosomes, and small enigmatic genomes across a large radiation of phyla.</title>
        <authorList>
            <person name="Brown C.T."/>
            <person name="Hug L.A."/>
            <person name="Thomas B.C."/>
            <person name="Sharon I."/>
            <person name="Castelle C.J."/>
            <person name="Singh A."/>
            <person name="Wilkins M.J."/>
            <person name="Williams K.H."/>
            <person name="Banfield J.F."/>
        </authorList>
    </citation>
    <scope>NUCLEOTIDE SEQUENCE [LARGE SCALE GENOMIC DNA]</scope>
</reference>
<dbReference type="AlphaFoldDB" id="A0A0G0CNE8"/>
<dbReference type="InterPro" id="IPR025354">
    <property type="entry name" value="DUF4258"/>
</dbReference>
<dbReference type="Proteomes" id="UP000034045">
    <property type="component" value="Unassembled WGS sequence"/>
</dbReference>
<evidence type="ECO:0000313" key="2">
    <source>
        <dbReference type="Proteomes" id="UP000034045"/>
    </source>
</evidence>
<organism evidence="1 2">
    <name type="scientific">Candidatus Roizmanbacteria bacterium GW2011_GWA2_33_33</name>
    <dbReference type="NCBI Taxonomy" id="1618476"/>
    <lineage>
        <taxon>Bacteria</taxon>
        <taxon>Candidatus Roizmaniibacteriota</taxon>
    </lineage>
</organism>
<gene>
    <name evidence="1" type="ORF">UR42_C0005G0013</name>
</gene>
<dbReference type="EMBL" id="LBPD01000005">
    <property type="protein sequence ID" value="KKP52745.1"/>
    <property type="molecule type" value="Genomic_DNA"/>
</dbReference>